<keyword evidence="1" id="KW-0732">Signal</keyword>
<dbReference type="Proteomes" id="UP000308230">
    <property type="component" value="Unassembled WGS sequence"/>
</dbReference>
<dbReference type="RefSeq" id="WP_138127438.1">
    <property type="nucleotide sequence ID" value="NZ_SWLG01000009.1"/>
</dbReference>
<sequence>MKKQALIHLLISFIIVFTSLSSSQPRAFAEQDPNVIPDEAIRLRILANSNSDADQSVKRLIRDKVNESINTWVKDLTSIEASRKVIRSHLGEISNIVSNELEAMNLDGQNYKVEFAKVQFPTKLYGNYVYPAGKYEAVLITLGEGLGDNWWCVLFPPLCFLDFDNGDAVKDANNEKAVNTEQAKEIQTEKEEVKVEFFLVTVFDGLVDFVKNLF</sequence>
<dbReference type="NCBIfam" id="TIGR02837">
    <property type="entry name" value="spore_II_R"/>
    <property type="match status" value="1"/>
</dbReference>
<gene>
    <name evidence="2" type="primary">spoIIR</name>
    <name evidence="2" type="ORF">FCL54_14420</name>
</gene>
<keyword evidence="3" id="KW-1185">Reference proteome</keyword>
<dbReference type="InterPro" id="IPR014202">
    <property type="entry name" value="Spore_II_R"/>
</dbReference>
<evidence type="ECO:0000313" key="2">
    <source>
        <dbReference type="EMBL" id="TLS36706.1"/>
    </source>
</evidence>
<feature type="signal peptide" evidence="1">
    <location>
        <begin position="1"/>
        <end position="29"/>
    </location>
</feature>
<dbReference type="EMBL" id="SWLG01000009">
    <property type="protein sequence ID" value="TLS36706.1"/>
    <property type="molecule type" value="Genomic_DNA"/>
</dbReference>
<evidence type="ECO:0000313" key="3">
    <source>
        <dbReference type="Proteomes" id="UP000308230"/>
    </source>
</evidence>
<feature type="chain" id="PRO_5024460122" evidence="1">
    <location>
        <begin position="30"/>
        <end position="214"/>
    </location>
</feature>
<accession>A0A5R9F309</accession>
<organism evidence="2 3">
    <name type="scientific">Exobacillus caeni</name>
    <dbReference type="NCBI Taxonomy" id="2574798"/>
    <lineage>
        <taxon>Bacteria</taxon>
        <taxon>Bacillati</taxon>
        <taxon>Bacillota</taxon>
        <taxon>Bacilli</taxon>
        <taxon>Bacillales</taxon>
        <taxon>Guptibacillaceae</taxon>
        <taxon>Exobacillus</taxon>
    </lineage>
</organism>
<name>A0A5R9F309_9BACL</name>
<comment type="caution">
    <text evidence="2">The sequence shown here is derived from an EMBL/GenBank/DDBJ whole genome shotgun (WGS) entry which is preliminary data.</text>
</comment>
<dbReference type="AlphaFoldDB" id="A0A5R9F309"/>
<protein>
    <submittedName>
        <fullName evidence="2">Stage II sporulation protein R</fullName>
    </submittedName>
</protein>
<proteinExistence type="predicted"/>
<evidence type="ECO:0000256" key="1">
    <source>
        <dbReference type="SAM" id="SignalP"/>
    </source>
</evidence>
<reference evidence="2 3" key="1">
    <citation type="submission" date="2019-04" db="EMBL/GenBank/DDBJ databases">
        <title>Bacillus caeni sp. nov., a bacterium isolated from mangrove sediment.</title>
        <authorList>
            <person name="Huang H."/>
            <person name="Mo K."/>
            <person name="Hu Y."/>
        </authorList>
    </citation>
    <scope>NUCLEOTIDE SEQUENCE [LARGE SCALE GENOMIC DNA]</scope>
    <source>
        <strain evidence="2 3">HB172195</strain>
    </source>
</reference>
<dbReference type="OrthoDB" id="9793324at2"/>
<dbReference type="Pfam" id="PF09551">
    <property type="entry name" value="Spore_II_R"/>
    <property type="match status" value="1"/>
</dbReference>